<organism evidence="2 3">
    <name type="scientific">Prorocentrum cordatum</name>
    <dbReference type="NCBI Taxonomy" id="2364126"/>
    <lineage>
        <taxon>Eukaryota</taxon>
        <taxon>Sar</taxon>
        <taxon>Alveolata</taxon>
        <taxon>Dinophyceae</taxon>
        <taxon>Prorocentrales</taxon>
        <taxon>Prorocentraceae</taxon>
        <taxon>Prorocentrum</taxon>
    </lineage>
</organism>
<name>A0ABN9TT80_9DINO</name>
<sequence>MFWKRSGKGFETDAAMATRTLKAAHTLSKGRLRNDLAPSVLDLGFSIKWSNLDAGSSMLGQSGLPGLRGQRLWPVPERQGRHDQGPPQQHEEAAEATPSQAPRATVASRAPRATTATTASRSTVVTRGDHGDLPLRR</sequence>
<keyword evidence="3" id="KW-1185">Reference proteome</keyword>
<evidence type="ECO:0000313" key="3">
    <source>
        <dbReference type="Proteomes" id="UP001189429"/>
    </source>
</evidence>
<feature type="compositionally biased region" description="Basic and acidic residues" evidence="1">
    <location>
        <begin position="127"/>
        <end position="137"/>
    </location>
</feature>
<comment type="caution">
    <text evidence="2">The sequence shown here is derived from an EMBL/GenBank/DDBJ whole genome shotgun (WGS) entry which is preliminary data.</text>
</comment>
<dbReference type="Proteomes" id="UP001189429">
    <property type="component" value="Unassembled WGS sequence"/>
</dbReference>
<evidence type="ECO:0000313" key="2">
    <source>
        <dbReference type="EMBL" id="CAK0849409.1"/>
    </source>
</evidence>
<accession>A0ABN9TT80</accession>
<gene>
    <name evidence="2" type="ORF">PCOR1329_LOCUS42099</name>
</gene>
<proteinExistence type="predicted"/>
<reference evidence="2" key="1">
    <citation type="submission" date="2023-10" db="EMBL/GenBank/DDBJ databases">
        <authorList>
            <person name="Chen Y."/>
            <person name="Shah S."/>
            <person name="Dougan E. K."/>
            <person name="Thang M."/>
            <person name="Chan C."/>
        </authorList>
    </citation>
    <scope>NUCLEOTIDE SEQUENCE [LARGE SCALE GENOMIC DNA]</scope>
</reference>
<feature type="compositionally biased region" description="Basic and acidic residues" evidence="1">
    <location>
        <begin position="78"/>
        <end position="93"/>
    </location>
</feature>
<evidence type="ECO:0000256" key="1">
    <source>
        <dbReference type="SAM" id="MobiDB-lite"/>
    </source>
</evidence>
<dbReference type="EMBL" id="CAUYUJ010015058">
    <property type="protein sequence ID" value="CAK0849409.1"/>
    <property type="molecule type" value="Genomic_DNA"/>
</dbReference>
<feature type="region of interest" description="Disordered" evidence="1">
    <location>
        <begin position="58"/>
        <end position="137"/>
    </location>
</feature>
<feature type="compositionally biased region" description="Low complexity" evidence="1">
    <location>
        <begin position="101"/>
        <end position="126"/>
    </location>
</feature>
<protein>
    <submittedName>
        <fullName evidence="2">Uncharacterized protein</fullName>
    </submittedName>
</protein>